<evidence type="ECO:0000256" key="3">
    <source>
        <dbReference type="ARBA" id="ARBA00022741"/>
    </source>
</evidence>
<comment type="subcellular location">
    <subcellularLocation>
        <location evidence="1">Membrane</location>
        <topology evidence="1">Single-pass membrane protein</topology>
    </subcellularLocation>
</comment>
<dbReference type="Gene3D" id="1.10.10.1320">
    <property type="entry name" value="Anti-sigma factor, zinc-finger domain"/>
    <property type="match status" value="1"/>
</dbReference>
<dbReference type="Gene3D" id="3.30.70.1230">
    <property type="entry name" value="Nucleotide cyclase"/>
    <property type="match status" value="1"/>
</dbReference>
<dbReference type="CDD" id="cd14014">
    <property type="entry name" value="STKc_PknB_like"/>
    <property type="match status" value="1"/>
</dbReference>
<dbReference type="KEGG" id="cfus:CYFUS_009771"/>
<dbReference type="GO" id="GO:0009190">
    <property type="term" value="P:cyclic nucleotide biosynthetic process"/>
    <property type="evidence" value="ECO:0007669"/>
    <property type="project" value="InterPro"/>
</dbReference>
<keyword evidence="4" id="KW-0418">Kinase</keyword>
<keyword evidence="8" id="KW-1133">Transmembrane helix</keyword>
<keyword evidence="2" id="KW-0808">Transferase</keyword>
<evidence type="ECO:0000256" key="7">
    <source>
        <dbReference type="SAM" id="MobiDB-lite"/>
    </source>
</evidence>
<dbReference type="Gene3D" id="3.30.200.20">
    <property type="entry name" value="Phosphorylase Kinase, domain 1"/>
    <property type="match status" value="1"/>
</dbReference>
<dbReference type="InterPro" id="IPR007890">
    <property type="entry name" value="CHASE2"/>
</dbReference>
<dbReference type="CDD" id="cd07302">
    <property type="entry name" value="CHD"/>
    <property type="match status" value="1"/>
</dbReference>
<dbReference type="GO" id="GO:0004674">
    <property type="term" value="F:protein serine/threonine kinase activity"/>
    <property type="evidence" value="ECO:0007669"/>
    <property type="project" value="TreeGrafter"/>
</dbReference>
<evidence type="ECO:0000256" key="6">
    <source>
        <dbReference type="PROSITE-ProRule" id="PRU10141"/>
    </source>
</evidence>
<dbReference type="AlphaFoldDB" id="A0A250JK78"/>
<dbReference type="EMBL" id="CP022098">
    <property type="protein sequence ID" value="ATB44284.1"/>
    <property type="molecule type" value="Genomic_DNA"/>
</dbReference>
<feature type="domain" description="Guanylate cyclase" evidence="10">
    <location>
        <begin position="850"/>
        <end position="978"/>
    </location>
</feature>
<dbReference type="GO" id="GO:0005524">
    <property type="term" value="F:ATP binding"/>
    <property type="evidence" value="ECO:0007669"/>
    <property type="project" value="UniProtKB-UniRule"/>
</dbReference>
<dbReference type="Pfam" id="PF05226">
    <property type="entry name" value="CHASE2"/>
    <property type="match status" value="1"/>
</dbReference>
<feature type="transmembrane region" description="Helical" evidence="8">
    <location>
        <begin position="761"/>
        <end position="779"/>
    </location>
</feature>
<evidence type="ECO:0000256" key="4">
    <source>
        <dbReference type="ARBA" id="ARBA00022777"/>
    </source>
</evidence>
<dbReference type="SMART" id="SM00044">
    <property type="entry name" value="CYCc"/>
    <property type="match status" value="1"/>
</dbReference>
<keyword evidence="3 6" id="KW-0547">Nucleotide-binding</keyword>
<reference evidence="11 12" key="1">
    <citation type="submission" date="2017-06" db="EMBL/GenBank/DDBJ databases">
        <title>Sequencing and comparative analysis of myxobacterial genomes.</title>
        <authorList>
            <person name="Rupp O."/>
            <person name="Goesmann A."/>
            <person name="Sogaard-Andersen L."/>
        </authorList>
    </citation>
    <scope>NUCLEOTIDE SEQUENCE [LARGE SCALE GENOMIC DNA]</scope>
    <source>
        <strain evidence="11 12">DSM 52655</strain>
    </source>
</reference>
<dbReference type="SUPFAM" id="SSF56112">
    <property type="entry name" value="Protein kinase-like (PK-like)"/>
    <property type="match status" value="1"/>
</dbReference>
<proteinExistence type="predicted"/>
<evidence type="ECO:0000256" key="8">
    <source>
        <dbReference type="SAM" id="Phobius"/>
    </source>
</evidence>
<dbReference type="InterPro" id="IPR011009">
    <property type="entry name" value="Kinase-like_dom_sf"/>
</dbReference>
<dbReference type="Pfam" id="PF00211">
    <property type="entry name" value="Guanylate_cyc"/>
    <property type="match status" value="1"/>
</dbReference>
<feature type="transmembrane region" description="Helical" evidence="8">
    <location>
        <begin position="791"/>
        <end position="808"/>
    </location>
</feature>
<dbReference type="Pfam" id="PF00069">
    <property type="entry name" value="Pkinase"/>
    <property type="match status" value="1"/>
</dbReference>
<dbReference type="InterPro" id="IPR001054">
    <property type="entry name" value="A/G_cyclase"/>
</dbReference>
<dbReference type="PROSITE" id="PS00108">
    <property type="entry name" value="PROTEIN_KINASE_ST"/>
    <property type="match status" value="1"/>
</dbReference>
<evidence type="ECO:0000259" key="9">
    <source>
        <dbReference type="PROSITE" id="PS50011"/>
    </source>
</evidence>
<accession>A0A250JK78</accession>
<keyword evidence="8" id="KW-0812">Transmembrane</keyword>
<feature type="compositionally biased region" description="Low complexity" evidence="7">
    <location>
        <begin position="95"/>
        <end position="108"/>
    </location>
</feature>
<feature type="transmembrane region" description="Helical" evidence="8">
    <location>
        <begin position="734"/>
        <end position="754"/>
    </location>
</feature>
<gene>
    <name evidence="11" type="ORF">CYFUS_009771</name>
</gene>
<dbReference type="Gene3D" id="1.10.510.10">
    <property type="entry name" value="Transferase(Phosphotransferase) domain 1"/>
    <property type="match status" value="1"/>
</dbReference>
<evidence type="ECO:0000313" key="12">
    <source>
        <dbReference type="Proteomes" id="UP000217257"/>
    </source>
</evidence>
<dbReference type="RefSeq" id="WP_198316403.1">
    <property type="nucleotide sequence ID" value="NZ_CP022098.1"/>
</dbReference>
<keyword evidence="5 6" id="KW-0067">ATP-binding</keyword>
<dbReference type="SMART" id="SM01080">
    <property type="entry name" value="CHASE2"/>
    <property type="match status" value="1"/>
</dbReference>
<dbReference type="InterPro" id="IPR008271">
    <property type="entry name" value="Ser/Thr_kinase_AS"/>
</dbReference>
<evidence type="ECO:0000313" key="11">
    <source>
        <dbReference type="EMBL" id="ATB44284.1"/>
    </source>
</evidence>
<protein>
    <submittedName>
        <fullName evidence="11">Uncharacterized protein</fullName>
    </submittedName>
</protein>
<dbReference type="InterPro" id="IPR000719">
    <property type="entry name" value="Prot_kinase_dom"/>
</dbReference>
<feature type="binding site" evidence="6">
    <location>
        <position position="148"/>
    </location>
    <ligand>
        <name>ATP</name>
        <dbReference type="ChEBI" id="CHEBI:30616"/>
    </ligand>
</feature>
<evidence type="ECO:0000256" key="2">
    <source>
        <dbReference type="ARBA" id="ARBA00022679"/>
    </source>
</evidence>
<dbReference type="GO" id="GO:0004016">
    <property type="term" value="F:adenylate cyclase activity"/>
    <property type="evidence" value="ECO:0007669"/>
    <property type="project" value="UniProtKB-ARBA"/>
</dbReference>
<evidence type="ECO:0000256" key="5">
    <source>
        <dbReference type="ARBA" id="ARBA00022840"/>
    </source>
</evidence>
<organism evidence="11 12">
    <name type="scientific">Cystobacter fuscus</name>
    <dbReference type="NCBI Taxonomy" id="43"/>
    <lineage>
        <taxon>Bacteria</taxon>
        <taxon>Pseudomonadati</taxon>
        <taxon>Myxococcota</taxon>
        <taxon>Myxococcia</taxon>
        <taxon>Myxococcales</taxon>
        <taxon>Cystobacterineae</taxon>
        <taxon>Archangiaceae</taxon>
        <taxon>Cystobacter</taxon>
    </lineage>
</organism>
<dbReference type="SUPFAM" id="SSF55073">
    <property type="entry name" value="Nucleotide cyclase"/>
    <property type="match status" value="1"/>
</dbReference>
<dbReference type="PANTHER" id="PTHR43289">
    <property type="entry name" value="MITOGEN-ACTIVATED PROTEIN KINASE KINASE KINASE 20-RELATED"/>
    <property type="match status" value="1"/>
</dbReference>
<dbReference type="GO" id="GO:0035556">
    <property type="term" value="P:intracellular signal transduction"/>
    <property type="evidence" value="ECO:0007669"/>
    <property type="project" value="InterPro"/>
</dbReference>
<dbReference type="PROSITE" id="PS50125">
    <property type="entry name" value="GUANYLATE_CYCLASE_2"/>
    <property type="match status" value="1"/>
</dbReference>
<dbReference type="InterPro" id="IPR029787">
    <property type="entry name" value="Nucleotide_cyclase"/>
</dbReference>
<dbReference type="PROSITE" id="PS00107">
    <property type="entry name" value="PROTEIN_KINASE_ATP"/>
    <property type="match status" value="1"/>
</dbReference>
<dbReference type="Proteomes" id="UP000217257">
    <property type="component" value="Chromosome"/>
</dbReference>
<dbReference type="PANTHER" id="PTHR43289:SF34">
    <property type="entry name" value="SERINE_THREONINE-PROTEIN KINASE YBDM-RELATED"/>
    <property type="match status" value="1"/>
</dbReference>
<feature type="compositionally biased region" description="Basic and acidic residues" evidence="7">
    <location>
        <begin position="81"/>
        <end position="94"/>
    </location>
</feature>
<dbReference type="InterPro" id="IPR041916">
    <property type="entry name" value="Anti_sigma_zinc_sf"/>
</dbReference>
<feature type="region of interest" description="Disordered" evidence="7">
    <location>
        <begin position="52"/>
        <end position="112"/>
    </location>
</feature>
<evidence type="ECO:0000259" key="10">
    <source>
        <dbReference type="PROSITE" id="PS50125"/>
    </source>
</evidence>
<sequence length="1026" mass="110535">MASPPRPPSAQPPSPACLKPHEVSLFLQGQLPPERRQRVEAHLGGCARCRAELAPTAADPPRDSRPAAPVRPSEPPSQDTTRTEDSQDATRAEGSRAAPRPQASAAPQDFEPGSRVGRYVIERVLGTGGMGAVYLAHDPELHRRVAIKRLHSWMSERPEHEEHKTRFLREAQAMASVSHPNVVTIHDLLHVEGRFFVAMEYVEGTTLREWSRTPRSTRQILEIFRHAGAGLAAAHAAGLIHRDIKPSNILIGVDGSVRVSDFGLARSREGLPDAPRSEGAPGQERWLGQELTRAGLVVGTPGYMAPEQMTLLFPVDERSDQFSFCVALYETLHGCRPFAGDNDAEVEWNIRTRRFQPSSTRTRVPPWLSDVVLRGLSHDPKERFPSMEALLQALARDPAREQESARNRVRRRVRRGVLLGALATALVMALAPTHAWRGFEERAQGLLLTARPRPWNKQVVLLAIDQPTIDTVGWPQPRHVQARMVEALGRAGVKALGIDSFLYLPARDGPSADAALGEAIARYGRVVLAAPCTFEANDKAQALAQRLESSSLAPGPSPRFGCQGVLAPQEPLLRGSVVAQVEVARSASGNVRGAYLLSNLAGRALPTFALGMYMRGLGLPISDILQEPDGVRLGALHVPTDDSSAVLASFRRPGATDVLSYGALYAELAQAREPVFPPALAEHLKDKYVLVGQTAESVRDLGPFANGQTLPLVLLHASLLSDLLEARPVRELPLGLQLALIALCGALLTGAVLVLRPSLTFASVLVVLLGVVGGALLLAERGVVLGPLGPMVASVLVFGLVLAGRISADEQERSRMRHTFEGYVDDAELERLVSASEGVLSLEGSRQRVSVLFAWVQGATGALERLPPEEVVGELREVLDGVVHEVLARKGRVDSLRGEGVLAVFGDPQRMVDHARRAVEAALAVRSRLEARATSRVALEVRVGVATGEALVGNVGSRGGRWEYTVLGSPMDQARQLARHAPRGGVLVSADTQASCGRRFDFTPTRGTEAGQLAFVVRDGGGSQAA</sequence>
<keyword evidence="8" id="KW-0472">Membrane</keyword>
<dbReference type="InterPro" id="IPR017441">
    <property type="entry name" value="Protein_kinase_ATP_BS"/>
</dbReference>
<dbReference type="GO" id="GO:0016020">
    <property type="term" value="C:membrane"/>
    <property type="evidence" value="ECO:0007669"/>
    <property type="project" value="UniProtKB-SubCell"/>
</dbReference>
<dbReference type="SMART" id="SM00220">
    <property type="entry name" value="S_TKc"/>
    <property type="match status" value="1"/>
</dbReference>
<dbReference type="InterPro" id="IPR027383">
    <property type="entry name" value="Znf_put"/>
</dbReference>
<dbReference type="Pfam" id="PF13490">
    <property type="entry name" value="zf-HC2"/>
    <property type="match status" value="1"/>
</dbReference>
<dbReference type="PROSITE" id="PS50011">
    <property type="entry name" value="PROTEIN_KINASE_DOM"/>
    <property type="match status" value="1"/>
</dbReference>
<feature type="domain" description="Protein kinase" evidence="9">
    <location>
        <begin position="119"/>
        <end position="395"/>
    </location>
</feature>
<name>A0A250JK78_9BACT</name>
<evidence type="ECO:0000256" key="1">
    <source>
        <dbReference type="ARBA" id="ARBA00004167"/>
    </source>
</evidence>